<dbReference type="Proteomes" id="UP000000600">
    <property type="component" value="Unassembled WGS sequence"/>
</dbReference>
<keyword evidence="3" id="KW-1185">Reference proteome</keyword>
<dbReference type="GeneID" id="5038953"/>
<keyword evidence="1" id="KW-1133">Transmembrane helix</keyword>
<dbReference type="InParanoid" id="A0DRV4"/>
<accession>A0DRV4</accession>
<dbReference type="OrthoDB" id="323045at2759"/>
<reference evidence="2 3" key="1">
    <citation type="journal article" date="2006" name="Nature">
        <title>Global trends of whole-genome duplications revealed by the ciliate Paramecium tetraurelia.</title>
        <authorList>
            <consortium name="Genoscope"/>
            <person name="Aury J.-M."/>
            <person name="Jaillon O."/>
            <person name="Duret L."/>
            <person name="Noel B."/>
            <person name="Jubin C."/>
            <person name="Porcel B.M."/>
            <person name="Segurens B."/>
            <person name="Daubin V."/>
            <person name="Anthouard V."/>
            <person name="Aiach N."/>
            <person name="Arnaiz O."/>
            <person name="Billaut A."/>
            <person name="Beisson J."/>
            <person name="Blanc I."/>
            <person name="Bouhouche K."/>
            <person name="Camara F."/>
            <person name="Duharcourt S."/>
            <person name="Guigo R."/>
            <person name="Gogendeau D."/>
            <person name="Katinka M."/>
            <person name="Keller A.-M."/>
            <person name="Kissmehl R."/>
            <person name="Klotz C."/>
            <person name="Koll F."/>
            <person name="Le Moue A."/>
            <person name="Lepere C."/>
            <person name="Malinsky S."/>
            <person name="Nowacki M."/>
            <person name="Nowak J.K."/>
            <person name="Plattner H."/>
            <person name="Poulain J."/>
            <person name="Ruiz F."/>
            <person name="Serrano V."/>
            <person name="Zagulski M."/>
            <person name="Dessen P."/>
            <person name="Betermier M."/>
            <person name="Weissenbach J."/>
            <person name="Scarpelli C."/>
            <person name="Schachter V."/>
            <person name="Sperling L."/>
            <person name="Meyer E."/>
            <person name="Cohen J."/>
            <person name="Wincker P."/>
        </authorList>
    </citation>
    <scope>NUCLEOTIDE SEQUENCE [LARGE SCALE GENOMIC DNA]</scope>
    <source>
        <strain evidence="2 3">Stock d4-2</strain>
    </source>
</reference>
<dbReference type="KEGG" id="ptm:GSPATT00039729001"/>
<dbReference type="AlphaFoldDB" id="A0DRV4"/>
<gene>
    <name evidence="2" type="ORF">GSPATT00039729001</name>
</gene>
<name>A0DRV4_PARTE</name>
<dbReference type="EMBL" id="CT868546">
    <property type="protein sequence ID" value="CAK85771.1"/>
    <property type="molecule type" value="Genomic_DNA"/>
</dbReference>
<keyword evidence="1" id="KW-0812">Transmembrane</keyword>
<proteinExistence type="predicted"/>
<feature type="non-terminal residue" evidence="2">
    <location>
        <position position="1"/>
    </location>
</feature>
<organism evidence="2 3">
    <name type="scientific">Paramecium tetraurelia</name>
    <dbReference type="NCBI Taxonomy" id="5888"/>
    <lineage>
        <taxon>Eukaryota</taxon>
        <taxon>Sar</taxon>
        <taxon>Alveolata</taxon>
        <taxon>Ciliophora</taxon>
        <taxon>Intramacronucleata</taxon>
        <taxon>Oligohymenophorea</taxon>
        <taxon>Peniculida</taxon>
        <taxon>Parameciidae</taxon>
        <taxon>Paramecium</taxon>
    </lineage>
</organism>
<protein>
    <submittedName>
        <fullName evidence="2">Uncharacterized protein</fullName>
    </submittedName>
</protein>
<sequence>IFKKLLFPLTNLFKNKGKNKKRKVIFFKIQKTLFLGRLITSHFKIIKLFLLLQLQLNSQDILKHNQSYFRCSHFFNLTYLILFRPVKSNFEQAKLICREVILLINTGSFLVYSLELNDEEYIIYGWINIGLFSFLIAFSLVVDIFEQAKIAYSNHLKKEKMKEKMRIMRYFYNPLQKFIDLKNFDIEKKK</sequence>
<dbReference type="RefSeq" id="XP_001453168.1">
    <property type="nucleotide sequence ID" value="XM_001453131.1"/>
</dbReference>
<feature type="transmembrane region" description="Helical" evidence="1">
    <location>
        <begin position="121"/>
        <end position="145"/>
    </location>
</feature>
<evidence type="ECO:0000313" key="2">
    <source>
        <dbReference type="EMBL" id="CAK85771.1"/>
    </source>
</evidence>
<keyword evidence="1" id="KW-0472">Membrane</keyword>
<dbReference type="HOGENOM" id="CLU_1431539_0_0_1"/>
<evidence type="ECO:0000313" key="3">
    <source>
        <dbReference type="Proteomes" id="UP000000600"/>
    </source>
</evidence>
<evidence type="ECO:0000256" key="1">
    <source>
        <dbReference type="SAM" id="Phobius"/>
    </source>
</evidence>